<feature type="repeat" description="TPR" evidence="4">
    <location>
        <begin position="88"/>
        <end position="121"/>
    </location>
</feature>
<keyword evidence="5" id="KW-0808">Transferase</keyword>
<dbReference type="Gene3D" id="3.40.50.150">
    <property type="entry name" value="Vaccinia Virus protein VP39"/>
    <property type="match status" value="2"/>
</dbReference>
<dbReference type="PROSITE" id="PS51678">
    <property type="entry name" value="SAM_MT_PRMT"/>
    <property type="match status" value="1"/>
</dbReference>
<dbReference type="PANTHER" id="PTHR11006">
    <property type="entry name" value="PROTEIN ARGININE N-METHYLTRANSFERASE"/>
    <property type="match status" value="1"/>
</dbReference>
<reference evidence="6" key="1">
    <citation type="journal article" date="2023" name="Mol. Biol. Evol.">
        <title>Third-Generation Sequencing Reveals the Adaptive Role of the Epigenome in Three Deep-Sea Polychaetes.</title>
        <authorList>
            <person name="Perez M."/>
            <person name="Aroh O."/>
            <person name="Sun Y."/>
            <person name="Lan Y."/>
            <person name="Juniper S.K."/>
            <person name="Young C.R."/>
            <person name="Angers B."/>
            <person name="Qian P.Y."/>
        </authorList>
    </citation>
    <scope>NUCLEOTIDE SEQUENCE</scope>
    <source>
        <strain evidence="6">R07B-5</strain>
    </source>
</reference>
<dbReference type="Pfam" id="PF07719">
    <property type="entry name" value="TPR_2"/>
    <property type="match status" value="1"/>
</dbReference>
<dbReference type="CDD" id="cd02440">
    <property type="entry name" value="AdoMet_MTases"/>
    <property type="match status" value="1"/>
</dbReference>
<dbReference type="GO" id="GO:0005634">
    <property type="term" value="C:nucleus"/>
    <property type="evidence" value="ECO:0007669"/>
    <property type="project" value="TreeGrafter"/>
</dbReference>
<dbReference type="GO" id="GO:0016274">
    <property type="term" value="F:protein-arginine N-methyltransferase activity"/>
    <property type="evidence" value="ECO:0007669"/>
    <property type="project" value="InterPro"/>
</dbReference>
<keyword evidence="1 5" id="KW-0949">S-adenosyl-L-methionine</keyword>
<dbReference type="GO" id="GO:0032259">
    <property type="term" value="P:methylation"/>
    <property type="evidence" value="ECO:0007669"/>
    <property type="project" value="UniProtKB-KW"/>
</dbReference>
<dbReference type="Gene3D" id="1.25.40.10">
    <property type="entry name" value="Tetratricopeptide repeat domain"/>
    <property type="match status" value="1"/>
</dbReference>
<dbReference type="AlphaFoldDB" id="A0AAD9PDW9"/>
<keyword evidence="2" id="KW-0677">Repeat</keyword>
<evidence type="ECO:0000256" key="2">
    <source>
        <dbReference type="ARBA" id="ARBA00022737"/>
    </source>
</evidence>
<dbReference type="PROSITE" id="PS50293">
    <property type="entry name" value="TPR_REGION"/>
    <property type="match status" value="1"/>
</dbReference>
<accession>A0AAD9PDW9</accession>
<evidence type="ECO:0000313" key="6">
    <source>
        <dbReference type="EMBL" id="KAK2192995.1"/>
    </source>
</evidence>
<dbReference type="EMBL" id="JAODUO010000019">
    <property type="protein sequence ID" value="KAK2192995.1"/>
    <property type="molecule type" value="Genomic_DNA"/>
</dbReference>
<dbReference type="InterPro" id="IPR025799">
    <property type="entry name" value="Arg_MeTrfase"/>
</dbReference>
<dbReference type="InterPro" id="IPR011990">
    <property type="entry name" value="TPR-like_helical_dom_sf"/>
</dbReference>
<proteinExistence type="predicted"/>
<evidence type="ECO:0000256" key="4">
    <source>
        <dbReference type="PROSITE-ProRule" id="PRU00339"/>
    </source>
</evidence>
<dbReference type="PROSITE" id="PS50005">
    <property type="entry name" value="TPR"/>
    <property type="match status" value="1"/>
</dbReference>
<keyword evidence="3 4" id="KW-0802">TPR repeat</keyword>
<dbReference type="Proteomes" id="UP001209878">
    <property type="component" value="Unassembled WGS sequence"/>
</dbReference>
<evidence type="ECO:0000313" key="7">
    <source>
        <dbReference type="Proteomes" id="UP001209878"/>
    </source>
</evidence>
<dbReference type="SMART" id="SM00028">
    <property type="entry name" value="TPR"/>
    <property type="match status" value="2"/>
</dbReference>
<gene>
    <name evidence="6" type="ORF">NP493_19g13014</name>
</gene>
<keyword evidence="7" id="KW-1185">Reference proteome</keyword>
<keyword evidence="5" id="KW-0489">Methyltransferase</keyword>
<dbReference type="InterPro" id="IPR029063">
    <property type="entry name" value="SAM-dependent_MTases_sf"/>
</dbReference>
<sequence length="793" mass="87700">MNPARPGSSDCLRNACSMPQHACTSATTDVHFARYLLVLKLTPDLKSDIRENFTLALREWGEELEMSGRVTDLLQCYDQACQLFPECEAILSNMGAQLFRLGYIDEAASCFRKALRLNPDFVTACTNLENVCGHLVERWHFRMLNDRRRNAAYEEAIMNAVRAGCDSVLDIGAGTGILSMLAVRAGAKSVYACEMSKTMFEVATDIIAMNGMSTNIRLIHKNSKELTIPEDIPNRVSLVVTEIFDAGLIGEQTLSTIHHAWKHLLQNCETDMKPRVLPSGATVFVCAVESESIRKQNRFLYPGLPHLDLSEVDVVCQTGMSADTEEEFEPYTSERLCHLRSGYKLLTAPVQFKQIDFNDPEALEESLTGGQQQLCLSVSCNGRLDAIAVWFHLQLDDTLSLDSSPDTDSCWEQAIFPVLPRHLIDTGAIRENFVVRCGDELNVNCAFNGSCFRFMCTGIVHSAPSGGTQHPSGVSRTDSPCKDIPDQRCELDETCDMEVNVNCEKPLADNFDPVVGLQSSTNVQSTDRALYLLDRSELGRLNDIHFNKAYITAVQSLMSQAPSSQHNVLDLTQGFSPLAVQALKLGADYAHVVTENPTHKALLHAIAASNSVDPNRLSFSGCSFHELNREWSVIVSELVEPCGCLRQQVLEDIALASDDNTLDLHIADSINLFQMTTHVDIELCKLPYKKLSDTFELFTFDFTETRDDQVAAYLSQDHSLEVTVTDGGIVTAVVYWFDLTLTPDLSLCTLDPKLHWRQAAVVQRAPVGVSCGTLVEVTAACKNSCIRVGVSLV</sequence>
<dbReference type="PANTHER" id="PTHR11006:SF60">
    <property type="entry name" value="PROTEIN ARGININE N-METHYLTRANSFERASE 9"/>
    <property type="match status" value="1"/>
</dbReference>
<dbReference type="GO" id="GO:0042054">
    <property type="term" value="F:histone methyltransferase activity"/>
    <property type="evidence" value="ECO:0007669"/>
    <property type="project" value="TreeGrafter"/>
</dbReference>
<dbReference type="Pfam" id="PF06325">
    <property type="entry name" value="PrmA"/>
    <property type="match status" value="1"/>
</dbReference>
<dbReference type="SUPFAM" id="SSF48452">
    <property type="entry name" value="TPR-like"/>
    <property type="match status" value="1"/>
</dbReference>
<comment type="caution">
    <text evidence="6">The sequence shown here is derived from an EMBL/GenBank/DDBJ whole genome shotgun (WGS) entry which is preliminary data.</text>
</comment>
<dbReference type="InterPro" id="IPR013105">
    <property type="entry name" value="TPR_2"/>
</dbReference>
<dbReference type="FunFam" id="3.40.50.150:FF:000071">
    <property type="entry name" value="Protein arginine N-methyltransferase 7"/>
    <property type="match status" value="1"/>
</dbReference>
<name>A0AAD9PDW9_RIDPI</name>
<evidence type="ECO:0000256" key="1">
    <source>
        <dbReference type="ARBA" id="ARBA00022691"/>
    </source>
</evidence>
<dbReference type="Gene3D" id="2.70.160.11">
    <property type="entry name" value="Hnrnp arginine n-methyltransferase1"/>
    <property type="match status" value="2"/>
</dbReference>
<evidence type="ECO:0000256" key="3">
    <source>
        <dbReference type="ARBA" id="ARBA00022803"/>
    </source>
</evidence>
<protein>
    <submittedName>
        <fullName evidence="6">Uncharacterized protein</fullName>
    </submittedName>
</protein>
<evidence type="ECO:0000256" key="5">
    <source>
        <dbReference type="PROSITE-ProRule" id="PRU01015"/>
    </source>
</evidence>
<dbReference type="InterPro" id="IPR019734">
    <property type="entry name" value="TPR_rpt"/>
</dbReference>
<organism evidence="6 7">
    <name type="scientific">Ridgeia piscesae</name>
    <name type="common">Tubeworm</name>
    <dbReference type="NCBI Taxonomy" id="27915"/>
    <lineage>
        <taxon>Eukaryota</taxon>
        <taxon>Metazoa</taxon>
        <taxon>Spiralia</taxon>
        <taxon>Lophotrochozoa</taxon>
        <taxon>Annelida</taxon>
        <taxon>Polychaeta</taxon>
        <taxon>Sedentaria</taxon>
        <taxon>Canalipalpata</taxon>
        <taxon>Sabellida</taxon>
        <taxon>Siboglinidae</taxon>
        <taxon>Ridgeia</taxon>
    </lineage>
</organism>
<dbReference type="SUPFAM" id="SSF53335">
    <property type="entry name" value="S-adenosyl-L-methionine-dependent methyltransferases"/>
    <property type="match status" value="2"/>
</dbReference>